<dbReference type="EMBL" id="LCFB01000016">
    <property type="protein sequence ID" value="KKS84621.1"/>
    <property type="molecule type" value="Genomic_DNA"/>
</dbReference>
<accession>A0A0G1ENN4</accession>
<dbReference type="PROSITE" id="PS00646">
    <property type="entry name" value="RIBOSOMAL_S13_1"/>
    <property type="match status" value="1"/>
</dbReference>
<evidence type="ECO:0000256" key="8">
    <source>
        <dbReference type="RuleBase" id="RU003830"/>
    </source>
</evidence>
<dbReference type="InterPro" id="IPR027437">
    <property type="entry name" value="Rbsml_uS13_C"/>
</dbReference>
<keyword evidence="4 7" id="KW-0689">Ribosomal protein</keyword>
<dbReference type="NCBIfam" id="TIGR03631">
    <property type="entry name" value="uS13_bact"/>
    <property type="match status" value="1"/>
</dbReference>
<keyword evidence="7" id="KW-0820">tRNA-binding</keyword>
<dbReference type="PROSITE" id="PS50159">
    <property type="entry name" value="RIBOSOMAL_S13_2"/>
    <property type="match status" value="1"/>
</dbReference>
<proteinExistence type="inferred from homology"/>
<protein>
    <recommendedName>
        <fullName evidence="6 7">Small ribosomal subunit protein uS13</fullName>
    </recommendedName>
</protein>
<name>A0A0G1ENN4_9BACT</name>
<dbReference type="PATRIC" id="fig|1618436.3.peg.833"/>
<comment type="caution">
    <text evidence="9">The sequence shown here is derived from an EMBL/GenBank/DDBJ whole genome shotgun (WGS) entry which is preliminary data.</text>
</comment>
<dbReference type="GO" id="GO:0015935">
    <property type="term" value="C:small ribosomal subunit"/>
    <property type="evidence" value="ECO:0007669"/>
    <property type="project" value="TreeGrafter"/>
</dbReference>
<dbReference type="PANTHER" id="PTHR10871">
    <property type="entry name" value="30S RIBOSOMAL PROTEIN S13/40S RIBOSOMAL PROTEIN S18"/>
    <property type="match status" value="1"/>
</dbReference>
<keyword evidence="5 7" id="KW-0687">Ribonucleoprotein</keyword>
<dbReference type="FunFam" id="1.10.8.50:FF:000001">
    <property type="entry name" value="30S ribosomal protein S13"/>
    <property type="match status" value="1"/>
</dbReference>
<comment type="subunit">
    <text evidence="7">Part of the 30S ribosomal subunit. Forms a loose heterodimer with protein S19. Forms two bridges to the 50S subunit in the 70S ribosome.</text>
</comment>
<dbReference type="HAMAP" id="MF_01315">
    <property type="entry name" value="Ribosomal_uS13"/>
    <property type="match status" value="1"/>
</dbReference>
<comment type="function">
    <text evidence="7">Located at the top of the head of the 30S subunit, it contacts several helices of the 16S rRNA. In the 70S ribosome it contacts the 23S rRNA (bridge B1a) and protein L5 of the 50S subunit (bridge B1b), connecting the 2 subunits; these bridges are implicated in subunit movement. Contacts the tRNAs in the A and P-sites.</text>
</comment>
<dbReference type="GO" id="GO:0003735">
    <property type="term" value="F:structural constituent of ribosome"/>
    <property type="evidence" value="ECO:0007669"/>
    <property type="project" value="InterPro"/>
</dbReference>
<evidence type="ECO:0000256" key="3">
    <source>
        <dbReference type="ARBA" id="ARBA00022884"/>
    </source>
</evidence>
<keyword evidence="3 7" id="KW-0694">RNA-binding</keyword>
<dbReference type="STRING" id="1618436.UV59_C0016G0009"/>
<dbReference type="GO" id="GO:0006412">
    <property type="term" value="P:translation"/>
    <property type="evidence" value="ECO:0007669"/>
    <property type="project" value="UniProtKB-UniRule"/>
</dbReference>
<dbReference type="GO" id="GO:0000049">
    <property type="term" value="F:tRNA binding"/>
    <property type="evidence" value="ECO:0007669"/>
    <property type="project" value="UniProtKB-UniRule"/>
</dbReference>
<dbReference type="InterPro" id="IPR019980">
    <property type="entry name" value="Ribosomal_uS13_bac-type"/>
</dbReference>
<dbReference type="InterPro" id="IPR018269">
    <property type="entry name" value="Ribosomal_uS13_CS"/>
</dbReference>
<reference evidence="9 10" key="1">
    <citation type="journal article" date="2015" name="Nature">
        <title>rRNA introns, odd ribosomes, and small enigmatic genomes across a large radiation of phyla.</title>
        <authorList>
            <person name="Brown C.T."/>
            <person name="Hug L.A."/>
            <person name="Thomas B.C."/>
            <person name="Sharon I."/>
            <person name="Castelle C.J."/>
            <person name="Singh A."/>
            <person name="Wilkins M.J."/>
            <person name="Williams K.H."/>
            <person name="Banfield J.F."/>
        </authorList>
    </citation>
    <scope>NUCLEOTIDE SEQUENCE [LARGE SCALE GENOMIC DNA]</scope>
</reference>
<dbReference type="InterPro" id="IPR001892">
    <property type="entry name" value="Ribosomal_uS13"/>
</dbReference>
<dbReference type="GO" id="GO:0019843">
    <property type="term" value="F:rRNA binding"/>
    <property type="evidence" value="ECO:0007669"/>
    <property type="project" value="UniProtKB-UniRule"/>
</dbReference>
<keyword evidence="2 7" id="KW-0699">rRNA-binding</keyword>
<dbReference type="Pfam" id="PF00416">
    <property type="entry name" value="Ribosomal_S13"/>
    <property type="match status" value="1"/>
</dbReference>
<gene>
    <name evidence="7" type="primary">rpsM</name>
    <name evidence="9" type="ORF">UV59_C0016G0009</name>
</gene>
<evidence type="ECO:0000256" key="1">
    <source>
        <dbReference type="ARBA" id="ARBA00008080"/>
    </source>
</evidence>
<dbReference type="Proteomes" id="UP000034543">
    <property type="component" value="Unassembled WGS sequence"/>
</dbReference>
<dbReference type="SUPFAM" id="SSF46946">
    <property type="entry name" value="S13-like H2TH domain"/>
    <property type="match status" value="1"/>
</dbReference>
<sequence length="138" mass="15601">MTRIAGIDIPEHKRTDIALTYIYGIGRSNVKALLKEANIDAAKRAKDLNEDEINRLQKIIEQTLQVEGNLHRLVLNNIKRLKEIGAYRGIRHTRNLPVRGQRTRANARTKRGKRMTIGALKKDDRAKIATPGASAEKK</sequence>
<evidence type="ECO:0000256" key="4">
    <source>
        <dbReference type="ARBA" id="ARBA00022980"/>
    </source>
</evidence>
<evidence type="ECO:0000256" key="2">
    <source>
        <dbReference type="ARBA" id="ARBA00022730"/>
    </source>
</evidence>
<dbReference type="GO" id="GO:0005829">
    <property type="term" value="C:cytosol"/>
    <property type="evidence" value="ECO:0007669"/>
    <property type="project" value="TreeGrafter"/>
</dbReference>
<dbReference type="Gene3D" id="1.10.8.50">
    <property type="match status" value="1"/>
</dbReference>
<dbReference type="AlphaFoldDB" id="A0A0G1ENN4"/>
<evidence type="ECO:0000313" key="10">
    <source>
        <dbReference type="Proteomes" id="UP000034543"/>
    </source>
</evidence>
<dbReference type="PIRSF" id="PIRSF002134">
    <property type="entry name" value="Ribosomal_S13"/>
    <property type="match status" value="1"/>
</dbReference>
<evidence type="ECO:0000256" key="7">
    <source>
        <dbReference type="HAMAP-Rule" id="MF_01315"/>
    </source>
</evidence>
<dbReference type="InterPro" id="IPR010979">
    <property type="entry name" value="Ribosomal_uS13-like_H2TH"/>
</dbReference>
<dbReference type="PANTHER" id="PTHR10871:SF1">
    <property type="entry name" value="SMALL RIBOSOMAL SUBUNIT PROTEIN US13M"/>
    <property type="match status" value="1"/>
</dbReference>
<evidence type="ECO:0000313" key="9">
    <source>
        <dbReference type="EMBL" id="KKS84621.1"/>
    </source>
</evidence>
<evidence type="ECO:0000256" key="6">
    <source>
        <dbReference type="ARBA" id="ARBA00035166"/>
    </source>
</evidence>
<dbReference type="Gene3D" id="4.10.910.10">
    <property type="entry name" value="30s ribosomal protein s13, domain 2"/>
    <property type="match status" value="1"/>
</dbReference>
<comment type="similarity">
    <text evidence="1 7 8">Belongs to the universal ribosomal protein uS13 family.</text>
</comment>
<organism evidence="9 10">
    <name type="scientific">Candidatus Gottesmanbacteria bacterium GW2011_GWA1_43_11</name>
    <dbReference type="NCBI Taxonomy" id="1618436"/>
    <lineage>
        <taxon>Bacteria</taxon>
        <taxon>Candidatus Gottesmaniibacteriota</taxon>
    </lineage>
</organism>
<evidence type="ECO:0000256" key="5">
    <source>
        <dbReference type="ARBA" id="ARBA00023274"/>
    </source>
</evidence>